<dbReference type="InterPro" id="IPR038305">
    <property type="entry name" value="HeLo_sf"/>
</dbReference>
<dbReference type="InterPro" id="IPR029498">
    <property type="entry name" value="HeLo_dom"/>
</dbReference>
<dbReference type="PANTHER" id="PTHR37542:SF1">
    <property type="entry name" value="PRION-INHIBITION AND PROPAGATION HELO DOMAIN-CONTAINING PROTEIN"/>
    <property type="match status" value="1"/>
</dbReference>
<dbReference type="GeneID" id="87821938"/>
<evidence type="ECO:0000259" key="2">
    <source>
        <dbReference type="Pfam" id="PF14479"/>
    </source>
</evidence>
<evidence type="ECO:0000256" key="1">
    <source>
        <dbReference type="SAM" id="MobiDB-lite"/>
    </source>
</evidence>
<protein>
    <submittedName>
        <fullName evidence="3">Prion-inhibition and propagation-domain-containing protein</fullName>
    </submittedName>
</protein>
<reference evidence="3" key="1">
    <citation type="journal article" date="2023" name="Mol. Phylogenet. Evol.">
        <title>Genome-scale phylogeny and comparative genomics of the fungal order Sordariales.</title>
        <authorList>
            <person name="Hensen N."/>
            <person name="Bonometti L."/>
            <person name="Westerberg I."/>
            <person name="Brannstrom I.O."/>
            <person name="Guillou S."/>
            <person name="Cros-Aarteil S."/>
            <person name="Calhoun S."/>
            <person name="Haridas S."/>
            <person name="Kuo A."/>
            <person name="Mondo S."/>
            <person name="Pangilinan J."/>
            <person name="Riley R."/>
            <person name="LaButti K."/>
            <person name="Andreopoulos B."/>
            <person name="Lipzen A."/>
            <person name="Chen C."/>
            <person name="Yan M."/>
            <person name="Daum C."/>
            <person name="Ng V."/>
            <person name="Clum A."/>
            <person name="Steindorff A."/>
            <person name="Ohm R.A."/>
            <person name="Martin F."/>
            <person name="Silar P."/>
            <person name="Natvig D.O."/>
            <person name="Lalanne C."/>
            <person name="Gautier V."/>
            <person name="Ament-Velasquez S.L."/>
            <person name="Kruys A."/>
            <person name="Hutchinson M.I."/>
            <person name="Powell A.J."/>
            <person name="Barry K."/>
            <person name="Miller A.N."/>
            <person name="Grigoriev I.V."/>
            <person name="Debuchy R."/>
            <person name="Gladieux P."/>
            <person name="Hiltunen Thoren M."/>
            <person name="Johannesson H."/>
        </authorList>
    </citation>
    <scope>NUCLEOTIDE SEQUENCE</scope>
    <source>
        <strain evidence="3">CBS 141.50</strain>
    </source>
</reference>
<dbReference type="EMBL" id="MU853556">
    <property type="protein sequence ID" value="KAK4147501.1"/>
    <property type="molecule type" value="Genomic_DNA"/>
</dbReference>
<keyword evidence="3" id="KW-0640">Prion</keyword>
<dbReference type="RefSeq" id="XP_062640872.1">
    <property type="nucleotide sequence ID" value="XM_062785325.1"/>
</dbReference>
<dbReference type="Pfam" id="PF14479">
    <property type="entry name" value="HeLo"/>
    <property type="match status" value="1"/>
</dbReference>
<organism evidence="3 4">
    <name type="scientific">Dichotomopilus funicola</name>
    <dbReference type="NCBI Taxonomy" id="1934379"/>
    <lineage>
        <taxon>Eukaryota</taxon>
        <taxon>Fungi</taxon>
        <taxon>Dikarya</taxon>
        <taxon>Ascomycota</taxon>
        <taxon>Pezizomycotina</taxon>
        <taxon>Sordariomycetes</taxon>
        <taxon>Sordariomycetidae</taxon>
        <taxon>Sordariales</taxon>
        <taxon>Chaetomiaceae</taxon>
        <taxon>Dichotomopilus</taxon>
    </lineage>
</organism>
<dbReference type="AlphaFoldDB" id="A0AAN6ZSI8"/>
<keyword evidence="4" id="KW-1185">Reference proteome</keyword>
<evidence type="ECO:0000313" key="4">
    <source>
        <dbReference type="Proteomes" id="UP001302676"/>
    </source>
</evidence>
<keyword evidence="3" id="KW-0034">Amyloid</keyword>
<name>A0AAN6ZSI8_9PEZI</name>
<dbReference type="InterPro" id="IPR011009">
    <property type="entry name" value="Kinase-like_dom_sf"/>
</dbReference>
<feature type="region of interest" description="Disordered" evidence="1">
    <location>
        <begin position="478"/>
        <end position="500"/>
    </location>
</feature>
<feature type="compositionally biased region" description="Polar residues" evidence="1">
    <location>
        <begin position="478"/>
        <end position="497"/>
    </location>
</feature>
<dbReference type="Proteomes" id="UP001302676">
    <property type="component" value="Unassembled WGS sequence"/>
</dbReference>
<gene>
    <name evidence="3" type="ORF">C8A04DRAFT_9028</name>
</gene>
<sequence length="688" mass="77905">MEVAGGVISLAWDVFDSAVRIFKFITALVDMPQEFEQRRLQLIMEYNRVLAWGKAAGLVDTEGTNLGAALGTDSIELVAIVARIQWLLSEFRELNARYGNELPVAIREGETGDEKQPTDMDVLKEISSLAMSYEAKKKERRHARGTNHIREFFERTGHQTLDIVTHPVRVRWIALDKDTFDGLLKDIHTLTERLHELMRNYREREIDNITAKTYREMILTRNNVEQLRDMLDAVTSLISTSAGTRREGEAHLNDHNLQDLVQLKKLSRISDAILAKLHADHSRGNTKRSDNIYQRLSDLDVTVRRYTDADLSRVFEWNEQDSDEPELLTRPRGILNTEEGHVPVWIEWKAIGDIPPGSLRDEESALRTMALAEMLHQPKPASLHAPECVGFFDDREVSGMDRYGWMFKMPDDGDYDTRVASLYDVLGDVRKKPPLSQRVAMAAKLCATVLNLHAVNWLHKGIFSDNVIFHFSGDDGNSNQEDGQQLSTGNGATNSRHNPLGYDPSKPLLSGFEFSRPDGTETTARDVDIVWDLYRWPGIQRQRPTERNSRKTYDLYSLGLVLLEIAHWEKLHVLMHLGGGRTDGNSNEEAAPNIPLEQSKSVRDWLLGLRCEVEAPFVAAGRPNPLEELRNIVGDRYWAVVERCLWAHGEKGFGVDELANQTSDSDVGVRLQAAFEENVVDILAGVIV</sequence>
<dbReference type="SUPFAM" id="SSF56112">
    <property type="entry name" value="Protein kinase-like (PK-like)"/>
    <property type="match status" value="1"/>
</dbReference>
<dbReference type="Gene3D" id="1.20.120.1020">
    <property type="entry name" value="Prion-inhibition and propagation, HeLo domain"/>
    <property type="match status" value="1"/>
</dbReference>
<feature type="domain" description="Prion-inhibition and propagation HeLo" evidence="2">
    <location>
        <begin position="4"/>
        <end position="229"/>
    </location>
</feature>
<reference evidence="3" key="2">
    <citation type="submission" date="2023-05" db="EMBL/GenBank/DDBJ databases">
        <authorList>
            <consortium name="Lawrence Berkeley National Laboratory"/>
            <person name="Steindorff A."/>
            <person name="Hensen N."/>
            <person name="Bonometti L."/>
            <person name="Westerberg I."/>
            <person name="Brannstrom I.O."/>
            <person name="Guillou S."/>
            <person name="Cros-Aarteil S."/>
            <person name="Calhoun S."/>
            <person name="Haridas S."/>
            <person name="Kuo A."/>
            <person name="Mondo S."/>
            <person name="Pangilinan J."/>
            <person name="Riley R."/>
            <person name="Labutti K."/>
            <person name="Andreopoulos B."/>
            <person name="Lipzen A."/>
            <person name="Chen C."/>
            <person name="Yanf M."/>
            <person name="Daum C."/>
            <person name="Ng V."/>
            <person name="Clum A."/>
            <person name="Ohm R."/>
            <person name="Martin F."/>
            <person name="Silar P."/>
            <person name="Natvig D."/>
            <person name="Lalanne C."/>
            <person name="Gautier V."/>
            <person name="Ament-Velasquez S.L."/>
            <person name="Kruys A."/>
            <person name="Hutchinson M.I."/>
            <person name="Powell A.J."/>
            <person name="Barry K."/>
            <person name="Miller A.N."/>
            <person name="Grigoriev I.V."/>
            <person name="Debuchy R."/>
            <person name="Gladieux P."/>
            <person name="Thoren M.H."/>
            <person name="Johannesson H."/>
        </authorList>
    </citation>
    <scope>NUCLEOTIDE SEQUENCE</scope>
    <source>
        <strain evidence="3">CBS 141.50</strain>
    </source>
</reference>
<proteinExistence type="predicted"/>
<comment type="caution">
    <text evidence="3">The sequence shown here is derived from an EMBL/GenBank/DDBJ whole genome shotgun (WGS) entry which is preliminary data.</text>
</comment>
<dbReference type="PANTHER" id="PTHR37542">
    <property type="entry name" value="HELO DOMAIN-CONTAINING PROTEIN-RELATED"/>
    <property type="match status" value="1"/>
</dbReference>
<accession>A0AAN6ZSI8</accession>
<evidence type="ECO:0000313" key="3">
    <source>
        <dbReference type="EMBL" id="KAK4147501.1"/>
    </source>
</evidence>
<dbReference type="Gene3D" id="1.10.510.10">
    <property type="entry name" value="Transferase(Phosphotransferase) domain 1"/>
    <property type="match status" value="1"/>
</dbReference>